<evidence type="ECO:0000259" key="1">
    <source>
        <dbReference type="Pfam" id="PF26138"/>
    </source>
</evidence>
<feature type="domain" description="DUF8040" evidence="1">
    <location>
        <begin position="2"/>
        <end position="97"/>
    </location>
</feature>
<dbReference type="OrthoDB" id="1713174at2759"/>
<dbReference type="Pfam" id="PF26138">
    <property type="entry name" value="DUF8040"/>
    <property type="match status" value="1"/>
</dbReference>
<protein>
    <submittedName>
        <fullName evidence="2">Nuclease HARBI1</fullName>
    </submittedName>
</protein>
<organism evidence="2 3">
    <name type="scientific">Artemisia annua</name>
    <name type="common">Sweet wormwood</name>
    <dbReference type="NCBI Taxonomy" id="35608"/>
    <lineage>
        <taxon>Eukaryota</taxon>
        <taxon>Viridiplantae</taxon>
        <taxon>Streptophyta</taxon>
        <taxon>Embryophyta</taxon>
        <taxon>Tracheophyta</taxon>
        <taxon>Spermatophyta</taxon>
        <taxon>Magnoliopsida</taxon>
        <taxon>eudicotyledons</taxon>
        <taxon>Gunneridae</taxon>
        <taxon>Pentapetalae</taxon>
        <taxon>asterids</taxon>
        <taxon>campanulids</taxon>
        <taxon>Asterales</taxon>
        <taxon>Asteraceae</taxon>
        <taxon>Asteroideae</taxon>
        <taxon>Anthemideae</taxon>
        <taxon>Artemisiinae</taxon>
        <taxon>Artemisia</taxon>
    </lineage>
</organism>
<dbReference type="PANTHER" id="PTHR22930:SF228">
    <property type="entry name" value="PROTEIN ALP1-LIKE"/>
    <property type="match status" value="1"/>
</dbReference>
<gene>
    <name evidence="2" type="ORF">CTI12_AA000040</name>
</gene>
<evidence type="ECO:0000313" key="2">
    <source>
        <dbReference type="EMBL" id="PWA98188.1"/>
    </source>
</evidence>
<sequence length="158" mass="17779">MTSSQKGQAWMNEVLNGNPIGCVNAFRIHSNVFMKLCGELEAKYGLKSSDRISVVENLGIFVYTLALGVSNRNVGERFQRSGETISRAFHDVLEAITARGNSCRGLARDIIWPKDPTFQSTPHQILNDTRYMPYFKFVKYDNSDKSYSSPYTPNPLSS</sequence>
<dbReference type="EMBL" id="PKPP01000076">
    <property type="protein sequence ID" value="PWA98188.1"/>
    <property type="molecule type" value="Genomic_DNA"/>
</dbReference>
<dbReference type="PANTHER" id="PTHR22930">
    <property type="match status" value="1"/>
</dbReference>
<dbReference type="STRING" id="35608.A0A2U1QJP1"/>
<dbReference type="InterPro" id="IPR058353">
    <property type="entry name" value="DUF8040"/>
</dbReference>
<dbReference type="Proteomes" id="UP000245207">
    <property type="component" value="Unassembled WGS sequence"/>
</dbReference>
<evidence type="ECO:0000313" key="3">
    <source>
        <dbReference type="Proteomes" id="UP000245207"/>
    </source>
</evidence>
<comment type="caution">
    <text evidence="2">The sequence shown here is derived from an EMBL/GenBank/DDBJ whole genome shotgun (WGS) entry which is preliminary data.</text>
</comment>
<accession>A0A2U1QJP1</accession>
<dbReference type="InterPro" id="IPR045249">
    <property type="entry name" value="HARBI1-like"/>
</dbReference>
<keyword evidence="3" id="KW-1185">Reference proteome</keyword>
<dbReference type="AlphaFoldDB" id="A0A2U1QJP1"/>
<reference evidence="2 3" key="1">
    <citation type="journal article" date="2018" name="Mol. Plant">
        <title>The genome of Artemisia annua provides insight into the evolution of Asteraceae family and artemisinin biosynthesis.</title>
        <authorList>
            <person name="Shen Q."/>
            <person name="Zhang L."/>
            <person name="Liao Z."/>
            <person name="Wang S."/>
            <person name="Yan T."/>
            <person name="Shi P."/>
            <person name="Liu M."/>
            <person name="Fu X."/>
            <person name="Pan Q."/>
            <person name="Wang Y."/>
            <person name="Lv Z."/>
            <person name="Lu X."/>
            <person name="Zhang F."/>
            <person name="Jiang W."/>
            <person name="Ma Y."/>
            <person name="Chen M."/>
            <person name="Hao X."/>
            <person name="Li L."/>
            <person name="Tang Y."/>
            <person name="Lv G."/>
            <person name="Zhou Y."/>
            <person name="Sun X."/>
            <person name="Brodelius P.E."/>
            <person name="Rose J.K.C."/>
            <person name="Tang K."/>
        </authorList>
    </citation>
    <scope>NUCLEOTIDE SEQUENCE [LARGE SCALE GENOMIC DNA]</scope>
    <source>
        <strain evidence="3">cv. Huhao1</strain>
        <tissue evidence="2">Leaf</tissue>
    </source>
</reference>
<proteinExistence type="predicted"/>
<name>A0A2U1QJP1_ARTAN</name>